<dbReference type="GO" id="GO:0004413">
    <property type="term" value="F:homoserine kinase activity"/>
    <property type="evidence" value="ECO:0007669"/>
    <property type="project" value="UniProtKB-UniRule"/>
</dbReference>
<comment type="pathway">
    <text evidence="8">Amino-acid biosynthesis; L-threonine biosynthesis; L-threonine from L-aspartate: step 4/5.</text>
</comment>
<keyword evidence="2 8" id="KW-0808">Transferase</keyword>
<evidence type="ECO:0000313" key="12">
    <source>
        <dbReference type="Proteomes" id="UP000231094"/>
    </source>
</evidence>
<evidence type="ECO:0000256" key="3">
    <source>
        <dbReference type="ARBA" id="ARBA00022697"/>
    </source>
</evidence>
<comment type="similarity">
    <text evidence="7 8">Belongs to the pseudomonas-type ThrB family.</text>
</comment>
<evidence type="ECO:0000256" key="7">
    <source>
        <dbReference type="ARBA" id="ARBA00038240"/>
    </source>
</evidence>
<evidence type="ECO:0000256" key="6">
    <source>
        <dbReference type="ARBA" id="ARBA00022840"/>
    </source>
</evidence>
<evidence type="ECO:0000256" key="9">
    <source>
        <dbReference type="NCBIfam" id="TIGR00938"/>
    </source>
</evidence>
<evidence type="ECO:0000313" key="11">
    <source>
        <dbReference type="EMBL" id="PIT63644.1"/>
    </source>
</evidence>
<dbReference type="PANTHER" id="PTHR21064">
    <property type="entry name" value="AMINOGLYCOSIDE PHOSPHOTRANSFERASE DOMAIN-CONTAINING PROTEIN-RELATED"/>
    <property type="match status" value="1"/>
</dbReference>
<dbReference type="Pfam" id="PF01636">
    <property type="entry name" value="APH"/>
    <property type="match status" value="1"/>
</dbReference>
<dbReference type="InterPro" id="IPR002575">
    <property type="entry name" value="Aminoglycoside_PTrfase"/>
</dbReference>
<keyword evidence="4 8" id="KW-0547">Nucleotide-binding</keyword>
<evidence type="ECO:0000259" key="10">
    <source>
        <dbReference type="Pfam" id="PF01636"/>
    </source>
</evidence>
<keyword evidence="5 8" id="KW-0418">Kinase</keyword>
<dbReference type="EC" id="2.7.1.39" evidence="8 9"/>
<comment type="caution">
    <text evidence="11">The sequence shown here is derived from an EMBL/GenBank/DDBJ whole genome shotgun (WGS) entry which is preliminary data.</text>
</comment>
<dbReference type="PANTHER" id="PTHR21064:SF6">
    <property type="entry name" value="AMINOGLYCOSIDE PHOSPHOTRANSFERASE DOMAIN-CONTAINING PROTEIN"/>
    <property type="match status" value="1"/>
</dbReference>
<keyword evidence="6 8" id="KW-0067">ATP-binding</keyword>
<evidence type="ECO:0000256" key="1">
    <source>
        <dbReference type="ARBA" id="ARBA00022605"/>
    </source>
</evidence>
<evidence type="ECO:0000256" key="4">
    <source>
        <dbReference type="ARBA" id="ARBA00022741"/>
    </source>
</evidence>
<protein>
    <recommendedName>
        <fullName evidence="8 9">Homoserine kinase</fullName>
        <shortName evidence="8">HK</shortName>
        <shortName evidence="8">HSK</shortName>
        <ecNumber evidence="8 9">2.7.1.39</ecNumber>
    </recommendedName>
</protein>
<sequence length="306" mass="34578">MSVYTSVSDDEMRSFLRDYHLGRFIGLQGIAQGVTNSNYFVTTTQGRFVLTVFEAMTQDELPFFLDLTRHLSAHGVACPAPIARTDGRLDSTLVGKPACLVTCLTGSDTSSPSVQQCFNTGAMLAKMHLAGSEFTQKMHNPRYTGWWHEASSRLLPFLDPEDQQLLQAEIAFFDAHECTNLPAGIIHADLFRDNVLLDGEQVAGFIDFYYACNGNFMYDLAIAVNDWARRADNHIDQNLQQAFIHGYESIRPLTSAEQDYFPIAQRAACIRFWVSRLLDYHFPQAGEITFIKDPNVFRDLLLNLRK</sequence>
<dbReference type="GO" id="GO:0009088">
    <property type="term" value="P:threonine biosynthetic process"/>
    <property type="evidence" value="ECO:0007669"/>
    <property type="project" value="UniProtKB-UniRule"/>
</dbReference>
<dbReference type="InterPro" id="IPR005280">
    <property type="entry name" value="Homoserine_kinase_II"/>
</dbReference>
<dbReference type="InterPro" id="IPR011009">
    <property type="entry name" value="Kinase-like_dom_sf"/>
</dbReference>
<name>A0A2N9Y5B4_9NEIS</name>
<dbReference type="HAMAP" id="MF_00301">
    <property type="entry name" value="Homoser_kinase_2"/>
    <property type="match status" value="1"/>
</dbReference>
<dbReference type="Gene3D" id="3.30.200.20">
    <property type="entry name" value="Phosphorylase Kinase, domain 1"/>
    <property type="match status" value="1"/>
</dbReference>
<dbReference type="AlphaFoldDB" id="A0A2N9Y5B4"/>
<dbReference type="InterPro" id="IPR050249">
    <property type="entry name" value="Pseudomonas-type_ThrB"/>
</dbReference>
<comment type="catalytic activity">
    <reaction evidence="8">
        <text>L-homoserine + ATP = O-phospho-L-homoserine + ADP + H(+)</text>
        <dbReference type="Rhea" id="RHEA:13985"/>
        <dbReference type="ChEBI" id="CHEBI:15378"/>
        <dbReference type="ChEBI" id="CHEBI:30616"/>
        <dbReference type="ChEBI" id="CHEBI:57476"/>
        <dbReference type="ChEBI" id="CHEBI:57590"/>
        <dbReference type="ChEBI" id="CHEBI:456216"/>
        <dbReference type="EC" id="2.7.1.39"/>
    </reaction>
</comment>
<dbReference type="CDD" id="cd05153">
    <property type="entry name" value="HomoserineK_II"/>
    <property type="match status" value="1"/>
</dbReference>
<dbReference type="UniPathway" id="UPA00050">
    <property type="reaction ID" value="UER00064"/>
</dbReference>
<dbReference type="NCBIfam" id="NF003558">
    <property type="entry name" value="PRK05231.1"/>
    <property type="match status" value="1"/>
</dbReference>
<keyword evidence="3 8" id="KW-0791">Threonine biosynthesis</keyword>
<proteinExistence type="inferred from homology"/>
<reference evidence="11 12" key="1">
    <citation type="journal article" date="2017" name="MBio">
        <title>Type VI secretion-mediated competition in the bee gut microbiome.</title>
        <authorList>
            <person name="Steele M.I."/>
            <person name="Kwong W.K."/>
            <person name="Powell J.E."/>
            <person name="Whiteley M."/>
            <person name="Moran N.A."/>
        </authorList>
    </citation>
    <scope>NUCLEOTIDE SEQUENCE [LARGE SCALE GENOMIC DNA]</scope>
    <source>
        <strain evidence="11 12">PEB0171</strain>
    </source>
</reference>
<evidence type="ECO:0000256" key="2">
    <source>
        <dbReference type="ARBA" id="ARBA00022679"/>
    </source>
</evidence>
<dbReference type="NCBIfam" id="TIGR00938">
    <property type="entry name" value="thrB_alt"/>
    <property type="match status" value="1"/>
</dbReference>
<evidence type="ECO:0000256" key="5">
    <source>
        <dbReference type="ARBA" id="ARBA00022777"/>
    </source>
</evidence>
<dbReference type="Proteomes" id="UP000231094">
    <property type="component" value="Unassembled WGS sequence"/>
</dbReference>
<accession>A0A2N9Y5B4</accession>
<organism evidence="11 12">
    <name type="scientific">Snodgrassella alvi</name>
    <dbReference type="NCBI Taxonomy" id="1196083"/>
    <lineage>
        <taxon>Bacteria</taxon>
        <taxon>Pseudomonadati</taxon>
        <taxon>Pseudomonadota</taxon>
        <taxon>Betaproteobacteria</taxon>
        <taxon>Neisseriales</taxon>
        <taxon>Neisseriaceae</taxon>
        <taxon>Snodgrassella</taxon>
    </lineage>
</organism>
<gene>
    <name evidence="8" type="primary">thrB</name>
    <name evidence="11" type="ORF">BHC47_00055</name>
</gene>
<keyword evidence="1 8" id="KW-0028">Amino-acid biosynthesis</keyword>
<dbReference type="SUPFAM" id="SSF56112">
    <property type="entry name" value="Protein kinase-like (PK-like)"/>
    <property type="match status" value="1"/>
</dbReference>
<dbReference type="RefSeq" id="WP_100117306.1">
    <property type="nucleotide sequence ID" value="NZ_MEIV01000026.1"/>
</dbReference>
<feature type="domain" description="Aminoglycoside phosphotransferase" evidence="10">
    <location>
        <begin position="27"/>
        <end position="253"/>
    </location>
</feature>
<dbReference type="GO" id="GO:0005524">
    <property type="term" value="F:ATP binding"/>
    <property type="evidence" value="ECO:0007669"/>
    <property type="project" value="UniProtKB-KW"/>
</dbReference>
<dbReference type="Gene3D" id="3.90.1200.10">
    <property type="match status" value="1"/>
</dbReference>
<dbReference type="EMBL" id="MEIV01000026">
    <property type="protein sequence ID" value="PIT63644.1"/>
    <property type="molecule type" value="Genomic_DNA"/>
</dbReference>
<evidence type="ECO:0000256" key="8">
    <source>
        <dbReference type="HAMAP-Rule" id="MF_00301"/>
    </source>
</evidence>